<dbReference type="InterPro" id="IPR001867">
    <property type="entry name" value="OmpR/PhoB-type_DNA-bd"/>
</dbReference>
<keyword evidence="3" id="KW-0812">Transmembrane</keyword>
<evidence type="ECO:0000256" key="1">
    <source>
        <dbReference type="ARBA" id="ARBA00023125"/>
    </source>
</evidence>
<dbReference type="Gene3D" id="1.10.10.10">
    <property type="entry name" value="Winged helix-like DNA-binding domain superfamily/Winged helix DNA-binding domain"/>
    <property type="match status" value="1"/>
</dbReference>
<dbReference type="SMART" id="SM00862">
    <property type="entry name" value="Trans_reg_C"/>
    <property type="match status" value="1"/>
</dbReference>
<organism evidence="5">
    <name type="scientific">Salmonella enterica</name>
    <name type="common">Salmonella choleraesuis</name>
    <dbReference type="NCBI Taxonomy" id="28901"/>
    <lineage>
        <taxon>Bacteria</taxon>
        <taxon>Pseudomonadati</taxon>
        <taxon>Pseudomonadota</taxon>
        <taxon>Gammaproteobacteria</taxon>
        <taxon>Enterobacterales</taxon>
        <taxon>Enterobacteriaceae</taxon>
        <taxon>Salmonella</taxon>
    </lineage>
</organism>
<sequence>MNIDTQDSLAEMERLIASKIIISDTVVFIPACRELRNDVTGELVTLYTPANYCLLHLLVNRPQILTKAELIKISWNDNSLIISDNTFNQMVFHLRQSLAKVGADGIIITVPRRGLKINPCVSVKTSGPGIQEPTQTTSNIINFISGITGGISLSRGRNIFFVILSGILLFLSGFLYMYTSEPDKAAFNDYLHQEYKMCTVSYNEKIRMENISALLTKSKTDCSRKRHIILTQSDNHSRLSVISCPAATGNTKACSLSLYVQ</sequence>
<dbReference type="Pfam" id="PF00486">
    <property type="entry name" value="Trans_reg_C"/>
    <property type="match status" value="1"/>
</dbReference>
<feature type="domain" description="OmpR/PhoB-type" evidence="4">
    <location>
        <begin position="17"/>
        <end position="119"/>
    </location>
</feature>
<evidence type="ECO:0000256" key="3">
    <source>
        <dbReference type="SAM" id="Phobius"/>
    </source>
</evidence>
<protein>
    <recommendedName>
        <fullName evidence="4">OmpR/PhoB-type domain-containing protein</fullName>
    </recommendedName>
</protein>
<dbReference type="GO" id="GO:0000160">
    <property type="term" value="P:phosphorelay signal transduction system"/>
    <property type="evidence" value="ECO:0007669"/>
    <property type="project" value="InterPro"/>
</dbReference>
<dbReference type="SUPFAM" id="SSF46894">
    <property type="entry name" value="C-terminal effector domain of the bipartite response regulators"/>
    <property type="match status" value="1"/>
</dbReference>
<feature type="DNA-binding region" description="OmpR/PhoB-type" evidence="2">
    <location>
        <begin position="17"/>
        <end position="119"/>
    </location>
</feature>
<keyword evidence="3" id="KW-1133">Transmembrane helix</keyword>
<evidence type="ECO:0000256" key="2">
    <source>
        <dbReference type="PROSITE-ProRule" id="PRU01091"/>
    </source>
</evidence>
<keyword evidence="1 2" id="KW-0238">DNA-binding</keyword>
<dbReference type="AlphaFoldDB" id="A0A5U2NUQ5"/>
<dbReference type="GO" id="GO:0006355">
    <property type="term" value="P:regulation of DNA-templated transcription"/>
    <property type="evidence" value="ECO:0007669"/>
    <property type="project" value="InterPro"/>
</dbReference>
<name>A0A5U2NUQ5_SALER</name>
<reference evidence="5" key="1">
    <citation type="submission" date="2018-07" db="EMBL/GenBank/DDBJ databases">
        <authorList>
            <consortium name="GenomeTrakr network: Whole genome sequencing for foodborne pathogen traceback"/>
        </authorList>
    </citation>
    <scope>NUCLEOTIDE SEQUENCE</scope>
    <source>
        <strain evidence="5">FDA00004327</strain>
    </source>
</reference>
<gene>
    <name evidence="5" type="ORF">LZ49_21385</name>
</gene>
<dbReference type="CDD" id="cd00383">
    <property type="entry name" value="trans_reg_C"/>
    <property type="match status" value="1"/>
</dbReference>
<dbReference type="PROSITE" id="PS51755">
    <property type="entry name" value="OMPR_PHOB"/>
    <property type="match status" value="1"/>
</dbReference>
<evidence type="ECO:0000313" key="5">
    <source>
        <dbReference type="EMBL" id="EBP1418306.1"/>
    </source>
</evidence>
<dbReference type="InterPro" id="IPR036388">
    <property type="entry name" value="WH-like_DNA-bd_sf"/>
</dbReference>
<dbReference type="EMBL" id="AAGKTT010000016">
    <property type="protein sequence ID" value="EBP1418306.1"/>
    <property type="molecule type" value="Genomic_DNA"/>
</dbReference>
<comment type="caution">
    <text evidence="5">The sequence shown here is derived from an EMBL/GenBank/DDBJ whole genome shotgun (WGS) entry which is preliminary data.</text>
</comment>
<accession>A0A5U2NUQ5</accession>
<feature type="transmembrane region" description="Helical" evidence="3">
    <location>
        <begin position="159"/>
        <end position="178"/>
    </location>
</feature>
<dbReference type="InterPro" id="IPR016032">
    <property type="entry name" value="Sig_transdc_resp-reg_C-effctor"/>
</dbReference>
<evidence type="ECO:0000259" key="4">
    <source>
        <dbReference type="PROSITE" id="PS51755"/>
    </source>
</evidence>
<proteinExistence type="predicted"/>
<keyword evidence="3" id="KW-0472">Membrane</keyword>
<dbReference type="GO" id="GO:0003677">
    <property type="term" value="F:DNA binding"/>
    <property type="evidence" value="ECO:0007669"/>
    <property type="project" value="UniProtKB-UniRule"/>
</dbReference>